<reference evidence="3" key="2">
    <citation type="submission" date="2021-04" db="EMBL/GenBank/DDBJ databases">
        <authorList>
            <person name="Gilroy R."/>
        </authorList>
    </citation>
    <scope>NUCLEOTIDE SEQUENCE</scope>
    <source>
        <strain evidence="3">CHK195-6426</strain>
    </source>
</reference>
<proteinExistence type="predicted"/>
<dbReference type="InterPro" id="IPR030389">
    <property type="entry name" value="G_FEOB_dom"/>
</dbReference>
<dbReference type="GO" id="GO:0005886">
    <property type="term" value="C:plasma membrane"/>
    <property type="evidence" value="ECO:0007669"/>
    <property type="project" value="TreeGrafter"/>
</dbReference>
<dbReference type="PROSITE" id="PS51711">
    <property type="entry name" value="G_FEOB"/>
    <property type="match status" value="1"/>
</dbReference>
<keyword evidence="1" id="KW-0472">Membrane</keyword>
<reference evidence="3" key="1">
    <citation type="journal article" date="2021" name="PeerJ">
        <title>Extensive microbial diversity within the chicken gut microbiome revealed by metagenomics and culture.</title>
        <authorList>
            <person name="Gilroy R."/>
            <person name="Ravi A."/>
            <person name="Getino M."/>
            <person name="Pursley I."/>
            <person name="Horton D.L."/>
            <person name="Alikhan N.F."/>
            <person name="Baker D."/>
            <person name="Gharbi K."/>
            <person name="Hall N."/>
            <person name="Watson M."/>
            <person name="Adriaenssens E.M."/>
            <person name="Foster-Nyarko E."/>
            <person name="Jarju S."/>
            <person name="Secka A."/>
            <person name="Antonio M."/>
            <person name="Oren A."/>
            <person name="Chaudhuri R.R."/>
            <person name="La Ragione R."/>
            <person name="Hildebrand F."/>
            <person name="Pallen M.J."/>
        </authorList>
    </citation>
    <scope>NUCLEOTIDE SEQUENCE</scope>
    <source>
        <strain evidence="3">CHK195-6426</strain>
    </source>
</reference>
<organism evidence="3 4">
    <name type="scientific">Candidatus Acetatifactor stercoripullorum</name>
    <dbReference type="NCBI Taxonomy" id="2838414"/>
    <lineage>
        <taxon>Bacteria</taxon>
        <taxon>Bacillati</taxon>
        <taxon>Bacillota</taxon>
        <taxon>Clostridia</taxon>
        <taxon>Lachnospirales</taxon>
        <taxon>Lachnospiraceae</taxon>
        <taxon>Acetatifactor</taxon>
    </lineage>
</organism>
<dbReference type="PANTHER" id="PTHR43185:SF2">
    <property type="entry name" value="FERROUS IRON TRANSPORT PROTEIN B"/>
    <property type="match status" value="1"/>
</dbReference>
<name>A0A9D1R5H3_9FIRM</name>
<protein>
    <submittedName>
        <fullName evidence="3">Ferrous iron transporter B</fullName>
    </submittedName>
</protein>
<feature type="transmembrane region" description="Helical" evidence="1">
    <location>
        <begin position="212"/>
        <end position="234"/>
    </location>
</feature>
<dbReference type="Pfam" id="PF07670">
    <property type="entry name" value="Gate"/>
    <property type="match status" value="2"/>
</dbReference>
<evidence type="ECO:0000259" key="2">
    <source>
        <dbReference type="PROSITE" id="PS51711"/>
    </source>
</evidence>
<dbReference type="Gene3D" id="3.40.50.300">
    <property type="entry name" value="P-loop containing nucleotide triphosphate hydrolases"/>
    <property type="match status" value="1"/>
</dbReference>
<feature type="domain" description="FeoB-type G" evidence="2">
    <location>
        <begin position="1"/>
        <end position="162"/>
    </location>
</feature>
<dbReference type="InterPro" id="IPR011642">
    <property type="entry name" value="Gate_dom"/>
</dbReference>
<evidence type="ECO:0000256" key="1">
    <source>
        <dbReference type="SAM" id="Phobius"/>
    </source>
</evidence>
<feature type="transmembrane region" description="Helical" evidence="1">
    <location>
        <begin position="393"/>
        <end position="417"/>
    </location>
</feature>
<evidence type="ECO:0000313" key="4">
    <source>
        <dbReference type="Proteomes" id="UP000824265"/>
    </source>
</evidence>
<feature type="transmembrane region" description="Helical" evidence="1">
    <location>
        <begin position="355"/>
        <end position="381"/>
    </location>
</feature>
<accession>A0A9D1R5H3</accession>
<dbReference type="SUPFAM" id="SSF52540">
    <property type="entry name" value="P-loop containing nucleoside triphosphate hydrolases"/>
    <property type="match status" value="1"/>
</dbReference>
<dbReference type="Pfam" id="PF02421">
    <property type="entry name" value="FeoB_N"/>
    <property type="match status" value="1"/>
</dbReference>
<dbReference type="GO" id="GO:0015093">
    <property type="term" value="F:ferrous iron transmembrane transporter activity"/>
    <property type="evidence" value="ECO:0007669"/>
    <property type="project" value="InterPro"/>
</dbReference>
<feature type="transmembrane region" description="Helical" evidence="1">
    <location>
        <begin position="591"/>
        <end position="616"/>
    </location>
</feature>
<feature type="transmembrane region" description="Helical" evidence="1">
    <location>
        <begin position="503"/>
        <end position="532"/>
    </location>
</feature>
<evidence type="ECO:0000313" key="3">
    <source>
        <dbReference type="EMBL" id="HIW81407.1"/>
    </source>
</evidence>
<feature type="transmembrane region" description="Helical" evidence="1">
    <location>
        <begin position="279"/>
        <end position="301"/>
    </location>
</feature>
<dbReference type="GO" id="GO:0005525">
    <property type="term" value="F:GTP binding"/>
    <property type="evidence" value="ECO:0007669"/>
    <property type="project" value="InterPro"/>
</dbReference>
<keyword evidence="1" id="KW-1133">Transmembrane helix</keyword>
<dbReference type="CDD" id="cd01879">
    <property type="entry name" value="FeoB"/>
    <property type="match status" value="1"/>
</dbReference>
<dbReference type="EMBL" id="DXGH01000041">
    <property type="protein sequence ID" value="HIW81407.1"/>
    <property type="molecule type" value="Genomic_DNA"/>
</dbReference>
<sequence>MIIALAGNPNVGKSTVFNALTGLKQHTGNWPGKTVTSARGFFETKHFSCELVDLPGAYSLTPHSAEEEVTRDFLLEENPDAVIVVCDASCLERNLLLALQVSFHCPSVMLCVNLMDEAAKKGIHIDLALLEKLLGFPVSGTAARQRQGLAELSGRLDHLLLEKKQREKDSLQKTPLPSPDQLATAASSIASQVTFLENADYRKKDRKLDKILTGRYTGFLAMLLLLSLIFWITVTGANYPSSLLSQLFLMLEEGLSHLLSKLQVSPLLSDFLLEGVFRVLSWVVSVMLPPMVIFFPLFTLLEDSGYLPRIAYNLDYYFQKCRACGKQALTMAMGFGCNCVGVLGCRIIDSPRERLIALLTNSFVPCNGRFPILVTLIALYFTGPGGSSFFGKAASSLLAALCLTGFLLLGVLMTFLASRLLSATLLKGMPSSFVLELPPYRRPQILKVILRSLLDRTLSTLRRALCAAVPAGALLWCMANLTVDSRSLLSIAASFLDPFARLMGLDGVILLSFLLGMPANEIVIPIMLMTYLEQGSLQEINDPNLLRAILSENGWSLGTAVCTCLFTLFHWPCLTTLLSIKRETGSLKWTAAAFLLPTLFGVLLCILFAQTAAFFLPAP</sequence>
<gene>
    <name evidence="3" type="ORF">H9742_07815</name>
</gene>
<keyword evidence="1" id="KW-0812">Transmembrane</keyword>
<dbReference type="PANTHER" id="PTHR43185">
    <property type="entry name" value="FERROUS IRON TRANSPORT PROTEIN B"/>
    <property type="match status" value="1"/>
</dbReference>
<dbReference type="Proteomes" id="UP000824265">
    <property type="component" value="Unassembled WGS sequence"/>
</dbReference>
<dbReference type="InterPro" id="IPR027417">
    <property type="entry name" value="P-loop_NTPase"/>
</dbReference>
<dbReference type="AlphaFoldDB" id="A0A9D1R5H3"/>
<dbReference type="InterPro" id="IPR011640">
    <property type="entry name" value="Fe2_transport_prot_B_C"/>
</dbReference>
<dbReference type="Pfam" id="PF07664">
    <property type="entry name" value="FeoB_C"/>
    <property type="match status" value="1"/>
</dbReference>
<feature type="transmembrane region" description="Helical" evidence="1">
    <location>
        <begin position="553"/>
        <end position="571"/>
    </location>
</feature>
<comment type="caution">
    <text evidence="3">The sequence shown here is derived from an EMBL/GenBank/DDBJ whole genome shotgun (WGS) entry which is preliminary data.</text>
</comment>
<dbReference type="InterPro" id="IPR050860">
    <property type="entry name" value="FeoB_GTPase"/>
</dbReference>